<reference evidence="1 2" key="1">
    <citation type="submission" date="2024-01" db="EMBL/GenBank/DDBJ databases">
        <title>The complete chloroplast genome sequence of Lithospermum erythrorhizon: insights into the phylogenetic relationship among Boraginaceae species and the maternal lineages of purple gromwells.</title>
        <authorList>
            <person name="Okada T."/>
            <person name="Watanabe K."/>
        </authorList>
    </citation>
    <scope>NUCLEOTIDE SEQUENCE [LARGE SCALE GENOMIC DNA]</scope>
</reference>
<proteinExistence type="predicted"/>
<comment type="caution">
    <text evidence="1">The sequence shown here is derived from an EMBL/GenBank/DDBJ whole genome shotgun (WGS) entry which is preliminary data.</text>
</comment>
<dbReference type="Proteomes" id="UP001454036">
    <property type="component" value="Unassembled WGS sequence"/>
</dbReference>
<evidence type="ECO:0000313" key="1">
    <source>
        <dbReference type="EMBL" id="GAA0172506.1"/>
    </source>
</evidence>
<gene>
    <name evidence="1" type="ORF">LIER_44164</name>
</gene>
<dbReference type="EMBL" id="BAABME010056898">
    <property type="protein sequence ID" value="GAA0172506.1"/>
    <property type="molecule type" value="Genomic_DNA"/>
</dbReference>
<dbReference type="AlphaFoldDB" id="A0AAV3RBB7"/>
<organism evidence="1 2">
    <name type="scientific">Lithospermum erythrorhizon</name>
    <name type="common">Purple gromwell</name>
    <name type="synonym">Lithospermum officinale var. erythrorhizon</name>
    <dbReference type="NCBI Taxonomy" id="34254"/>
    <lineage>
        <taxon>Eukaryota</taxon>
        <taxon>Viridiplantae</taxon>
        <taxon>Streptophyta</taxon>
        <taxon>Embryophyta</taxon>
        <taxon>Tracheophyta</taxon>
        <taxon>Spermatophyta</taxon>
        <taxon>Magnoliopsida</taxon>
        <taxon>eudicotyledons</taxon>
        <taxon>Gunneridae</taxon>
        <taxon>Pentapetalae</taxon>
        <taxon>asterids</taxon>
        <taxon>lamiids</taxon>
        <taxon>Boraginales</taxon>
        <taxon>Boraginaceae</taxon>
        <taxon>Boraginoideae</taxon>
        <taxon>Lithospermeae</taxon>
        <taxon>Lithospermum</taxon>
    </lineage>
</organism>
<accession>A0AAV3RBB7</accession>
<sequence>MVDYGRLCRPFLFLYPTTQSIEVDAHAGRELMNTSLLPCFVGEKGQSAVFPPHDVSPLVTKSPRTRSLHVHASGSALEARPSSSR</sequence>
<protein>
    <submittedName>
        <fullName evidence="1">Uncharacterized protein</fullName>
    </submittedName>
</protein>
<keyword evidence="2" id="KW-1185">Reference proteome</keyword>
<name>A0AAV3RBB7_LITER</name>
<evidence type="ECO:0000313" key="2">
    <source>
        <dbReference type="Proteomes" id="UP001454036"/>
    </source>
</evidence>